<dbReference type="Proteomes" id="UP000664477">
    <property type="component" value="Unassembled WGS sequence"/>
</dbReference>
<proteinExistence type="predicted"/>
<evidence type="ECO:0000313" key="2">
    <source>
        <dbReference type="Proteomes" id="UP000664477"/>
    </source>
</evidence>
<protein>
    <submittedName>
        <fullName evidence="1">Uncharacterized protein</fullName>
    </submittedName>
</protein>
<reference evidence="1" key="1">
    <citation type="submission" date="2021-03" db="EMBL/GenBank/DDBJ databases">
        <title>Molecular epidemiology and mechanisms of colistin and carbapenem resistance in Enterobacteriaceae from clinical isolates, the environment and porcine samples in Pretoria, South Africa.</title>
        <authorList>
            <person name="Bogoshi D."/>
            <person name="Mbelle N.M."/>
            <person name="Naidoo V."/>
            <person name="Osei Sekyere J."/>
        </authorList>
    </citation>
    <scope>NUCLEOTIDE SEQUENCE</scope>
    <source>
        <strain evidence="1">C052</strain>
    </source>
</reference>
<dbReference type="EMBL" id="JAGETQ010000044">
    <property type="protein sequence ID" value="MBO1916200.1"/>
    <property type="molecule type" value="Genomic_DNA"/>
</dbReference>
<dbReference type="AlphaFoldDB" id="A0A939NEL8"/>
<accession>A0A939NEL8</accession>
<comment type="caution">
    <text evidence="1">The sequence shown here is derived from an EMBL/GenBank/DDBJ whole genome shotgun (WGS) entry which is preliminary data.</text>
</comment>
<organism evidence="1 2">
    <name type="scientific">Providencia rettgeri</name>
    <dbReference type="NCBI Taxonomy" id="587"/>
    <lineage>
        <taxon>Bacteria</taxon>
        <taxon>Pseudomonadati</taxon>
        <taxon>Pseudomonadota</taxon>
        <taxon>Gammaproteobacteria</taxon>
        <taxon>Enterobacterales</taxon>
        <taxon>Morganellaceae</taxon>
        <taxon>Providencia</taxon>
    </lineage>
</organism>
<gene>
    <name evidence="1" type="ORF">J4727_09950</name>
</gene>
<sequence>MLRLFSHAPKAERFNNVIDDFDTYLQMEKEGKVQEQKQQLPVNTQNQGYDIFLRYLPFLRQKRSKNLRQRIKELKAKLQGIVNLLLHQRRKQM</sequence>
<name>A0A939NEL8_PRORE</name>
<evidence type="ECO:0000313" key="1">
    <source>
        <dbReference type="EMBL" id="MBO1916200.1"/>
    </source>
</evidence>